<evidence type="ECO:0000313" key="1">
    <source>
        <dbReference type="EMBL" id="CBI67217.1"/>
    </source>
</evidence>
<proteinExistence type="predicted"/>
<dbReference type="KEGG" id="hpl:HPB8_1660"/>
<protein>
    <submittedName>
        <fullName evidence="1">Uncharacterized protein</fullName>
    </submittedName>
</protein>
<name>D7FGB0_HELP3</name>
<dbReference type="Proteomes" id="UP000007091">
    <property type="component" value="Chromosome"/>
</dbReference>
<reference evidence="1 2" key="1">
    <citation type="journal article" date="2010" name="BMC Genomics">
        <title>Sequencing, annotation, and comparative genome analysis of the gerbil-adapted Helicobacter pylori strain B8.</title>
        <authorList>
            <person name="Farnbacher M."/>
            <person name="Jahns T."/>
            <person name="Willrodt D."/>
            <person name="Daniel R."/>
            <person name="Haas R."/>
            <person name="Goesmann A."/>
            <person name="Kurtz S."/>
            <person name="Rieder G."/>
        </authorList>
    </citation>
    <scope>NUCLEOTIDE SEQUENCE [LARGE SCALE GENOMIC DNA]</scope>
    <source>
        <strain evidence="1 2">B8</strain>
    </source>
</reference>
<dbReference type="EMBL" id="FN598874">
    <property type="protein sequence ID" value="CBI67217.1"/>
    <property type="molecule type" value="Genomic_DNA"/>
</dbReference>
<gene>
    <name evidence="1" type="ordered locus">HPB8_1660</name>
</gene>
<sequence length="44" mass="5174">MQIHSMQKAFQNRLAFSLKECDQFKACLSLSDKPIQSYYSVKYP</sequence>
<accession>D7FGB0</accession>
<dbReference type="AlphaFoldDB" id="D7FGB0"/>
<evidence type="ECO:0000313" key="2">
    <source>
        <dbReference type="Proteomes" id="UP000007091"/>
    </source>
</evidence>
<dbReference type="HOGENOM" id="CLU_3310807_0_0_7"/>
<organism evidence="1 2">
    <name type="scientific">Helicobacter pylori (strain B8)</name>
    <dbReference type="NCBI Taxonomy" id="693745"/>
    <lineage>
        <taxon>Bacteria</taxon>
        <taxon>Pseudomonadati</taxon>
        <taxon>Campylobacterota</taxon>
        <taxon>Epsilonproteobacteria</taxon>
        <taxon>Campylobacterales</taxon>
        <taxon>Helicobacteraceae</taxon>
        <taxon>Helicobacter</taxon>
    </lineage>
</organism>